<keyword evidence="1" id="KW-0812">Transmembrane</keyword>
<dbReference type="RefSeq" id="WP_119927669.1">
    <property type="nucleotide sequence ID" value="NZ_QZEY01000006.1"/>
</dbReference>
<sequence>MLVAALAALAAVLAVVVAALIFRKVGRATDDGEPDGPTAGHAGAMLSALFLLVFAIAIVVPWTTADAARVNTGSESHAIAEAYWAAGGLPSPAAGQIQGELREYVRFVAEREWPMMRRGHLSSEGWTRLDSIRARVDGLKVEGDDAKDAQADVLEKLGDASAARRQRGLDASASPPSGLLELTAVTGALVVLFPFMAGARPRRLAILPMIATAALVGLGVFVTYDIARVFDGPLAVQPEAFTAVMQEFQRIPAGG</sequence>
<keyword evidence="1" id="KW-1133">Transmembrane helix</keyword>
<proteinExistence type="predicted"/>
<keyword evidence="1" id="KW-0472">Membrane</keyword>
<accession>A0A3A4B2M1</accession>
<evidence type="ECO:0000313" key="3">
    <source>
        <dbReference type="Proteomes" id="UP000265768"/>
    </source>
</evidence>
<dbReference type="AlphaFoldDB" id="A0A3A4B2M1"/>
<evidence type="ECO:0000256" key="1">
    <source>
        <dbReference type="SAM" id="Phobius"/>
    </source>
</evidence>
<protein>
    <submittedName>
        <fullName evidence="2">DUF4239 domain-containing protein</fullName>
    </submittedName>
</protein>
<keyword evidence="3" id="KW-1185">Reference proteome</keyword>
<comment type="caution">
    <text evidence="2">The sequence shown here is derived from an EMBL/GenBank/DDBJ whole genome shotgun (WGS) entry which is preliminary data.</text>
</comment>
<name>A0A3A4B2M1_9ACTN</name>
<gene>
    <name evidence="2" type="ORF">D5H75_18170</name>
</gene>
<dbReference type="Proteomes" id="UP000265768">
    <property type="component" value="Unassembled WGS sequence"/>
</dbReference>
<dbReference type="OrthoDB" id="940913at2"/>
<dbReference type="EMBL" id="QZEY01000006">
    <property type="protein sequence ID" value="RJL31640.1"/>
    <property type="molecule type" value="Genomic_DNA"/>
</dbReference>
<dbReference type="InterPro" id="IPR025333">
    <property type="entry name" value="DUF4239"/>
</dbReference>
<feature type="transmembrane region" description="Helical" evidence="1">
    <location>
        <begin position="42"/>
        <end position="62"/>
    </location>
</feature>
<feature type="transmembrane region" description="Helical" evidence="1">
    <location>
        <begin position="205"/>
        <end position="224"/>
    </location>
</feature>
<reference evidence="2 3" key="1">
    <citation type="submission" date="2018-09" db="EMBL/GenBank/DDBJ databases">
        <title>YIM 75507 draft genome.</title>
        <authorList>
            <person name="Tang S."/>
            <person name="Feng Y."/>
        </authorList>
    </citation>
    <scope>NUCLEOTIDE SEQUENCE [LARGE SCALE GENOMIC DNA]</scope>
    <source>
        <strain evidence="2 3">YIM 75507</strain>
    </source>
</reference>
<evidence type="ECO:0000313" key="2">
    <source>
        <dbReference type="EMBL" id="RJL31640.1"/>
    </source>
</evidence>
<organism evidence="2 3">
    <name type="scientific">Bailinhaonella thermotolerans</name>
    <dbReference type="NCBI Taxonomy" id="1070861"/>
    <lineage>
        <taxon>Bacteria</taxon>
        <taxon>Bacillati</taxon>
        <taxon>Actinomycetota</taxon>
        <taxon>Actinomycetes</taxon>
        <taxon>Streptosporangiales</taxon>
        <taxon>Streptosporangiaceae</taxon>
        <taxon>Bailinhaonella</taxon>
    </lineage>
</organism>
<dbReference type="Pfam" id="PF14023">
    <property type="entry name" value="Bestrophin-like"/>
    <property type="match status" value="1"/>
</dbReference>